<feature type="compositionally biased region" description="Polar residues" evidence="1">
    <location>
        <begin position="349"/>
        <end position="363"/>
    </location>
</feature>
<reference evidence="3 4" key="1">
    <citation type="submission" date="2022-10" db="EMBL/GenBank/DDBJ databases">
        <title>Sphingomonas sp.</title>
        <authorList>
            <person name="Jin C."/>
        </authorList>
    </citation>
    <scope>NUCLEOTIDE SEQUENCE [LARGE SCALE GENOMIC DNA]</scope>
    <source>
        <strain evidence="3 4">BN140010</strain>
    </source>
</reference>
<evidence type="ECO:0000313" key="3">
    <source>
        <dbReference type="EMBL" id="MCW3797302.1"/>
    </source>
</evidence>
<dbReference type="GO" id="GO:0016787">
    <property type="term" value="F:hydrolase activity"/>
    <property type="evidence" value="ECO:0007669"/>
    <property type="project" value="UniProtKB-KW"/>
</dbReference>
<dbReference type="RefSeq" id="WP_264881495.1">
    <property type="nucleotide sequence ID" value="NZ_JAPDOB010000001.1"/>
</dbReference>
<name>A0ABT3JE01_9SPHN</name>
<dbReference type="Pfam" id="PF07486">
    <property type="entry name" value="Hydrolase_2"/>
    <property type="match status" value="1"/>
</dbReference>
<comment type="caution">
    <text evidence="3">The sequence shown here is derived from an EMBL/GenBank/DDBJ whole genome shotgun (WGS) entry which is preliminary data.</text>
</comment>
<keyword evidence="4" id="KW-1185">Reference proteome</keyword>
<evidence type="ECO:0000256" key="1">
    <source>
        <dbReference type="SAM" id="MobiDB-lite"/>
    </source>
</evidence>
<keyword evidence="3" id="KW-0378">Hydrolase</keyword>
<feature type="compositionally biased region" description="Low complexity" evidence="1">
    <location>
        <begin position="367"/>
        <end position="389"/>
    </location>
</feature>
<feature type="region of interest" description="Disordered" evidence="1">
    <location>
        <begin position="346"/>
        <end position="401"/>
    </location>
</feature>
<dbReference type="Proteomes" id="UP001526246">
    <property type="component" value="Unassembled WGS sequence"/>
</dbReference>
<proteinExistence type="predicted"/>
<protein>
    <submittedName>
        <fullName evidence="3">Cell wall hydrolase</fullName>
    </submittedName>
</protein>
<sequence length="401" mass="42170">MTSLALTLQPVAAHPAFVRMHAWFQRHRREAAGGLGVATAVLAGFSLIANNSPSELPRASAPAEPAAVATVAKQAQTFTPFQVRDVAPDKAVALNAAVPVASGPNPAALPFVASSVKSTAYLRALTCLTQGIYYEAARESEEGQRAVAQVILNRVRHPAFPSSVCGVVFQGSERPTGCQFSFTCDGSLYSQPMRSYWDRARKLAHEALQGYVYAPVGNATHYHANYVVPYWAPTLTKNAVVGAHIFYRWKGGWGQPNAFSQRYSKHEADPYALRSLALAAEAREQAVSATAAIDSEDVPEAVVEAKRELPPELAKLVAAETTLGGDARLTMRLPAGKPGQPVIAATPPTMGSASSQWSMSGQVEGTAPKPLGKPVAPPAKAAAIPPSAKVGAPVTSAGGEE</sequence>
<gene>
    <name evidence="3" type="ORF">OMW55_05715</name>
</gene>
<evidence type="ECO:0000259" key="2">
    <source>
        <dbReference type="Pfam" id="PF07486"/>
    </source>
</evidence>
<dbReference type="InterPro" id="IPR011105">
    <property type="entry name" value="Cell_wall_hydrolase_SleB"/>
</dbReference>
<accession>A0ABT3JE01</accession>
<feature type="domain" description="Cell wall hydrolase SleB" evidence="2">
    <location>
        <begin position="139"/>
        <end position="247"/>
    </location>
</feature>
<dbReference type="InterPro" id="IPR042047">
    <property type="entry name" value="SleB_dom1"/>
</dbReference>
<dbReference type="EMBL" id="JAPDOB010000001">
    <property type="protein sequence ID" value="MCW3797302.1"/>
    <property type="molecule type" value="Genomic_DNA"/>
</dbReference>
<evidence type="ECO:0000313" key="4">
    <source>
        <dbReference type="Proteomes" id="UP001526246"/>
    </source>
</evidence>
<dbReference type="Gene3D" id="1.10.10.2520">
    <property type="entry name" value="Cell wall hydrolase SleB, domain 1"/>
    <property type="match status" value="1"/>
</dbReference>
<organism evidence="3 4">
    <name type="scientific">Sphingomonas arvum</name>
    <dbReference type="NCBI Taxonomy" id="2992113"/>
    <lineage>
        <taxon>Bacteria</taxon>
        <taxon>Pseudomonadati</taxon>
        <taxon>Pseudomonadota</taxon>
        <taxon>Alphaproteobacteria</taxon>
        <taxon>Sphingomonadales</taxon>
        <taxon>Sphingomonadaceae</taxon>
        <taxon>Sphingomonas</taxon>
    </lineage>
</organism>